<name>A0A3A8KFS8_9BACT</name>
<dbReference type="EMBL" id="RAWE01000006">
    <property type="protein sequence ID" value="RKH07038.1"/>
    <property type="molecule type" value="Genomic_DNA"/>
</dbReference>
<keyword evidence="2" id="KW-1185">Reference proteome</keyword>
<dbReference type="RefSeq" id="WP_120600951.1">
    <property type="nucleotide sequence ID" value="NZ_RAWE01000006.1"/>
</dbReference>
<proteinExistence type="predicted"/>
<dbReference type="AlphaFoldDB" id="A0A3A8KFS8"/>
<protein>
    <submittedName>
        <fullName evidence="1">Uncharacterized protein</fullName>
    </submittedName>
</protein>
<comment type="caution">
    <text evidence="1">The sequence shown here is derived from an EMBL/GenBank/DDBJ whole genome shotgun (WGS) entry which is preliminary data.</text>
</comment>
<dbReference type="OrthoDB" id="5498283at2"/>
<organism evidence="1 2">
    <name type="scientific">Corallococcus carmarthensis</name>
    <dbReference type="NCBI Taxonomy" id="2316728"/>
    <lineage>
        <taxon>Bacteria</taxon>
        <taxon>Pseudomonadati</taxon>
        <taxon>Myxococcota</taxon>
        <taxon>Myxococcia</taxon>
        <taxon>Myxococcales</taxon>
        <taxon>Cystobacterineae</taxon>
        <taxon>Myxococcaceae</taxon>
        <taxon>Corallococcus</taxon>
    </lineage>
</organism>
<sequence>MLHPAESHRGSSNGLRAVTLAMLAVFTIQIGCSRAPEANPMTKAREALAENIVFSDVEPARVVDGSLERFGRLGIAMHDEVPRFMNFVLRQTLVRGTDDAVLEVYDEKTGERTLYTVNNETGDAWVHHEGGKLHMVFNADKTIMVGDKLAANEDEAAKILLETGELDSVSEYSLFTMIEVISKYLPEDKTGKGGAAAVVTLIAVGVWYVGSTVGCSQQYRRNGCRLTGLSNYCRSWCASYWCHC</sequence>
<reference evidence="2" key="1">
    <citation type="submission" date="2018-09" db="EMBL/GenBank/DDBJ databases">
        <authorList>
            <person name="Livingstone P.G."/>
            <person name="Whitworth D.E."/>
        </authorList>
    </citation>
    <scope>NUCLEOTIDE SEQUENCE [LARGE SCALE GENOMIC DNA]</scope>
    <source>
        <strain evidence="2">CA043D</strain>
    </source>
</reference>
<accession>A0A3A8KFS8</accession>
<gene>
    <name evidence="1" type="ORF">D7X32_02895</name>
</gene>
<dbReference type="Proteomes" id="UP000268313">
    <property type="component" value="Unassembled WGS sequence"/>
</dbReference>
<evidence type="ECO:0000313" key="2">
    <source>
        <dbReference type="Proteomes" id="UP000268313"/>
    </source>
</evidence>
<evidence type="ECO:0000313" key="1">
    <source>
        <dbReference type="EMBL" id="RKH07038.1"/>
    </source>
</evidence>